<evidence type="ECO:0000313" key="3">
    <source>
        <dbReference type="Proteomes" id="UP000653730"/>
    </source>
</evidence>
<dbReference type="InterPro" id="IPR007842">
    <property type="entry name" value="HEPN_dom"/>
</dbReference>
<evidence type="ECO:0000313" key="2">
    <source>
        <dbReference type="EMBL" id="MBC9794888.1"/>
    </source>
</evidence>
<dbReference type="Pfam" id="PF05168">
    <property type="entry name" value="HEPN"/>
    <property type="match status" value="1"/>
</dbReference>
<reference evidence="2 3" key="1">
    <citation type="submission" date="2020-09" db="EMBL/GenBank/DDBJ databases">
        <title>Sinomicrobium weinanense sp. nov., a halophilic bacteria isolated from saline-alkali soil.</title>
        <authorList>
            <person name="Wu P."/>
            <person name="Ren H."/>
            <person name="Mei Y."/>
            <person name="Liang Y."/>
            <person name="Chen Z."/>
        </authorList>
    </citation>
    <scope>NUCLEOTIDE SEQUENCE [LARGE SCALE GENOMIC DNA]</scope>
    <source>
        <strain evidence="2 3">FJxs</strain>
    </source>
</reference>
<proteinExistence type="predicted"/>
<dbReference type="Gene3D" id="1.20.120.330">
    <property type="entry name" value="Nucleotidyltransferases domain 2"/>
    <property type="match status" value="1"/>
</dbReference>
<dbReference type="AlphaFoldDB" id="A0A926Q0K4"/>
<dbReference type="Proteomes" id="UP000653730">
    <property type="component" value="Unassembled WGS sequence"/>
</dbReference>
<dbReference type="RefSeq" id="WP_187964042.1">
    <property type="nucleotide sequence ID" value="NZ_JACVDC010000004.1"/>
</dbReference>
<protein>
    <submittedName>
        <fullName evidence="2">HEPN domain-containing protein</fullName>
    </submittedName>
</protein>
<keyword evidence="3" id="KW-1185">Reference proteome</keyword>
<dbReference type="SUPFAM" id="SSF81593">
    <property type="entry name" value="Nucleotidyltransferase substrate binding subunit/domain"/>
    <property type="match status" value="1"/>
</dbReference>
<evidence type="ECO:0000259" key="1">
    <source>
        <dbReference type="PROSITE" id="PS50910"/>
    </source>
</evidence>
<name>A0A926Q0K4_9FLAO</name>
<accession>A0A926Q0K4</accession>
<comment type="caution">
    <text evidence="2">The sequence shown here is derived from an EMBL/GenBank/DDBJ whole genome shotgun (WGS) entry which is preliminary data.</text>
</comment>
<organism evidence="2 3">
    <name type="scientific">Sinomicrobium weinanense</name>
    <dbReference type="NCBI Taxonomy" id="2842200"/>
    <lineage>
        <taxon>Bacteria</taxon>
        <taxon>Pseudomonadati</taxon>
        <taxon>Bacteroidota</taxon>
        <taxon>Flavobacteriia</taxon>
        <taxon>Flavobacteriales</taxon>
        <taxon>Flavobacteriaceae</taxon>
        <taxon>Sinomicrobium</taxon>
    </lineage>
</organism>
<gene>
    <name evidence="2" type="ORF">IBL28_02830</name>
</gene>
<dbReference type="PROSITE" id="PS50910">
    <property type="entry name" value="HEPN"/>
    <property type="match status" value="1"/>
</dbReference>
<dbReference type="EMBL" id="JACVDC010000004">
    <property type="protein sequence ID" value="MBC9794888.1"/>
    <property type="molecule type" value="Genomic_DNA"/>
</dbReference>
<sequence>MKLSIPQIIDKIVNLLEVQYIYRSTVEVKGEEKPLLLILWQESSSGLPDDLAPLVHQVFREHSGVLFRTYALSFAERQLREGNLFFIDACKPENLKYCIPGQHLPTLTEGMDMGKALEAAQDRFQKEYSKAAGFKEGALFYMEQQNHVQAAFMLHQSIELAYRLTELLAIGKEKVCHSIASHQKYIRAFIPELGALFHPEEETVLLQLLDDAYKGVRYGTDYYIRPEQIDKIYAKSETQLTMVKELFRTKWDACKKEAVEKKKENSSIALQDNHKIRKKIETLAKSKYYKSRPDSDKLFYKADFLVSGPANVLYDIAGIMKVCIIALGYIDGSFSSLIPQPHMNIQAALEHALQLMPFEEMECMEAILEEYIGASNDC</sequence>
<feature type="domain" description="HEPN" evidence="1">
    <location>
        <begin position="128"/>
        <end position="246"/>
    </location>
</feature>